<organism evidence="2 3">
    <name type="scientific">Aspergillus leporis</name>
    <dbReference type="NCBI Taxonomy" id="41062"/>
    <lineage>
        <taxon>Eukaryota</taxon>
        <taxon>Fungi</taxon>
        <taxon>Dikarya</taxon>
        <taxon>Ascomycota</taxon>
        <taxon>Pezizomycotina</taxon>
        <taxon>Eurotiomycetes</taxon>
        <taxon>Eurotiomycetidae</taxon>
        <taxon>Eurotiales</taxon>
        <taxon>Aspergillaceae</taxon>
        <taxon>Aspergillus</taxon>
        <taxon>Aspergillus subgen. Circumdati</taxon>
    </lineage>
</organism>
<dbReference type="AlphaFoldDB" id="A0A5N5WPX6"/>
<dbReference type="Proteomes" id="UP000326565">
    <property type="component" value="Unassembled WGS sequence"/>
</dbReference>
<evidence type="ECO:0000313" key="3">
    <source>
        <dbReference type="Proteomes" id="UP000326565"/>
    </source>
</evidence>
<protein>
    <recommendedName>
        <fullName evidence="4">Secreted protein</fullName>
    </recommendedName>
</protein>
<keyword evidence="1" id="KW-0732">Signal</keyword>
<feature type="signal peptide" evidence="1">
    <location>
        <begin position="1"/>
        <end position="25"/>
    </location>
</feature>
<reference evidence="2 3" key="1">
    <citation type="submission" date="2019-04" db="EMBL/GenBank/DDBJ databases">
        <title>Friends and foes A comparative genomics study of 23 Aspergillus species from section Flavi.</title>
        <authorList>
            <consortium name="DOE Joint Genome Institute"/>
            <person name="Kjaerbolling I."/>
            <person name="Vesth T."/>
            <person name="Frisvad J.C."/>
            <person name="Nybo J.L."/>
            <person name="Theobald S."/>
            <person name="Kildgaard S."/>
            <person name="Isbrandt T."/>
            <person name="Kuo A."/>
            <person name="Sato A."/>
            <person name="Lyhne E.K."/>
            <person name="Kogle M.E."/>
            <person name="Wiebenga A."/>
            <person name="Kun R.S."/>
            <person name="Lubbers R.J."/>
            <person name="Makela M.R."/>
            <person name="Barry K."/>
            <person name="Chovatia M."/>
            <person name="Clum A."/>
            <person name="Daum C."/>
            <person name="Haridas S."/>
            <person name="He G."/>
            <person name="LaButti K."/>
            <person name="Lipzen A."/>
            <person name="Mondo S."/>
            <person name="Riley R."/>
            <person name="Salamov A."/>
            <person name="Simmons B.A."/>
            <person name="Magnuson J.K."/>
            <person name="Henrissat B."/>
            <person name="Mortensen U.H."/>
            <person name="Larsen T.O."/>
            <person name="Devries R.P."/>
            <person name="Grigoriev I.V."/>
            <person name="Machida M."/>
            <person name="Baker S.E."/>
            <person name="Andersen M.R."/>
        </authorList>
    </citation>
    <scope>NUCLEOTIDE SEQUENCE [LARGE SCALE GENOMIC DNA]</scope>
    <source>
        <strain evidence="2 3">CBS 151.66</strain>
    </source>
</reference>
<feature type="chain" id="PRO_5024978058" description="Secreted protein" evidence="1">
    <location>
        <begin position="26"/>
        <end position="84"/>
    </location>
</feature>
<proteinExistence type="predicted"/>
<evidence type="ECO:0000313" key="2">
    <source>
        <dbReference type="EMBL" id="KAB8070591.1"/>
    </source>
</evidence>
<sequence>MLPHVLRVLRLHWSCLATLASGSVAHTPHGTVFPAPWGKVSAVIKGTLILDLKHPFDLNLSSQKRSSATIFVLSNGLSYDVVGD</sequence>
<dbReference type="EMBL" id="ML732297">
    <property type="protein sequence ID" value="KAB8070591.1"/>
    <property type="molecule type" value="Genomic_DNA"/>
</dbReference>
<gene>
    <name evidence="2" type="ORF">BDV29DRAFT_180652</name>
</gene>
<evidence type="ECO:0000256" key="1">
    <source>
        <dbReference type="SAM" id="SignalP"/>
    </source>
</evidence>
<accession>A0A5N5WPX6</accession>
<name>A0A5N5WPX6_9EURO</name>
<evidence type="ECO:0008006" key="4">
    <source>
        <dbReference type="Google" id="ProtNLM"/>
    </source>
</evidence>
<keyword evidence="3" id="KW-1185">Reference proteome</keyword>